<evidence type="ECO:0000313" key="3">
    <source>
        <dbReference type="EMBL" id="NNU44511.1"/>
    </source>
</evidence>
<accession>A0A849KIX5</accession>
<comment type="caution">
    <text evidence="3">The sequence shown here is derived from an EMBL/GenBank/DDBJ whole genome shotgun (WGS) entry which is preliminary data.</text>
</comment>
<dbReference type="Proteomes" id="UP000552954">
    <property type="component" value="Unassembled WGS sequence"/>
</dbReference>
<dbReference type="PANTHER" id="PTHR42928">
    <property type="entry name" value="TRICARBOXYLATE-BINDING PROTEIN"/>
    <property type="match status" value="1"/>
</dbReference>
<gene>
    <name evidence="3" type="ORF">HK415_17075</name>
</gene>
<sequence>MKRHLFLRWLAAGACAAGLLHALPAAAQEWPTRPIRIVVPFATGGSADVYARFLAQRLPAILGQPVVVENRPGAGAVIGTDLVAKAPADGYTLLLMSNTHTVNETLVASKPYNLTRDFVAVAPINYADLIFVAHPSVPAANVRDLLKMAKERPGKFNYASSGTGTPYHMAGELFKAMSGVYLVHIPYKGSSGARTDLLGGQVDLMFDAVTTMVEQVKAGKVKAIATTGKSRSAALPNVPTVHESGVPNYEATIWLGVLAPKATPAAVVSKLNDAITRIVSQPEVQQGWTQQGATAMVMNPQVFDKYVQDDIQKWAKLIQSAGIKAD</sequence>
<dbReference type="Gene3D" id="3.40.190.150">
    <property type="entry name" value="Bordetella uptake gene, domain 1"/>
    <property type="match status" value="1"/>
</dbReference>
<proteinExistence type="inferred from homology"/>
<reference evidence="3 4" key="2">
    <citation type="submission" date="2020-06" db="EMBL/GenBank/DDBJ databases">
        <title>Ramlibacter rhizophilus sp. nov., isolated from rhizosphere soil of national flower Mugunghwa from South Korea.</title>
        <authorList>
            <person name="Zheng-Fei Y."/>
            <person name="Huan T."/>
        </authorList>
    </citation>
    <scope>NUCLEOTIDE SEQUENCE [LARGE SCALE GENOMIC DNA]</scope>
    <source>
        <strain evidence="3 4">B156</strain>
    </source>
</reference>
<keyword evidence="4" id="KW-1185">Reference proteome</keyword>
<evidence type="ECO:0000256" key="1">
    <source>
        <dbReference type="ARBA" id="ARBA00006987"/>
    </source>
</evidence>
<feature type="chain" id="PRO_5032814112" evidence="2">
    <location>
        <begin position="28"/>
        <end position="326"/>
    </location>
</feature>
<feature type="signal peptide" evidence="2">
    <location>
        <begin position="1"/>
        <end position="27"/>
    </location>
</feature>
<reference evidence="3 4" key="1">
    <citation type="submission" date="2020-05" db="EMBL/GenBank/DDBJ databases">
        <authorList>
            <person name="Khan S.A."/>
            <person name="Jeon C.O."/>
            <person name="Chun B.H."/>
        </authorList>
    </citation>
    <scope>NUCLEOTIDE SEQUENCE [LARGE SCALE GENOMIC DNA]</scope>
    <source>
        <strain evidence="3 4">B156</strain>
    </source>
</reference>
<protein>
    <submittedName>
        <fullName evidence="3">Tripartite tricarboxylate transporter substrate binding protein</fullName>
    </submittedName>
</protein>
<dbReference type="AlphaFoldDB" id="A0A849KIX5"/>
<keyword evidence="2" id="KW-0732">Signal</keyword>
<dbReference type="PANTHER" id="PTHR42928:SF5">
    <property type="entry name" value="BLR1237 PROTEIN"/>
    <property type="match status" value="1"/>
</dbReference>
<evidence type="ECO:0000313" key="4">
    <source>
        <dbReference type="Proteomes" id="UP000552954"/>
    </source>
</evidence>
<dbReference type="Pfam" id="PF03401">
    <property type="entry name" value="TctC"/>
    <property type="match status" value="1"/>
</dbReference>
<dbReference type="SUPFAM" id="SSF53850">
    <property type="entry name" value="Periplasmic binding protein-like II"/>
    <property type="match status" value="1"/>
</dbReference>
<dbReference type="EMBL" id="JABFCS010000001">
    <property type="protein sequence ID" value="NNU44511.1"/>
    <property type="molecule type" value="Genomic_DNA"/>
</dbReference>
<dbReference type="Gene3D" id="3.40.190.10">
    <property type="entry name" value="Periplasmic binding protein-like II"/>
    <property type="match status" value="1"/>
</dbReference>
<dbReference type="CDD" id="cd13578">
    <property type="entry name" value="PBP2_Bug27"/>
    <property type="match status" value="1"/>
</dbReference>
<evidence type="ECO:0000256" key="2">
    <source>
        <dbReference type="SAM" id="SignalP"/>
    </source>
</evidence>
<dbReference type="PIRSF" id="PIRSF017082">
    <property type="entry name" value="YflP"/>
    <property type="match status" value="1"/>
</dbReference>
<dbReference type="InterPro" id="IPR005064">
    <property type="entry name" value="BUG"/>
</dbReference>
<dbReference type="InterPro" id="IPR042100">
    <property type="entry name" value="Bug_dom1"/>
</dbReference>
<comment type="similarity">
    <text evidence="1">Belongs to the UPF0065 (bug) family.</text>
</comment>
<organism evidence="3 4">
    <name type="scientific">Ramlibacter montanisoli</name>
    <dbReference type="NCBI Taxonomy" id="2732512"/>
    <lineage>
        <taxon>Bacteria</taxon>
        <taxon>Pseudomonadati</taxon>
        <taxon>Pseudomonadota</taxon>
        <taxon>Betaproteobacteria</taxon>
        <taxon>Burkholderiales</taxon>
        <taxon>Comamonadaceae</taxon>
        <taxon>Ramlibacter</taxon>
    </lineage>
</organism>
<name>A0A849KIX5_9BURK</name>
<dbReference type="RefSeq" id="WP_171561347.1">
    <property type="nucleotide sequence ID" value="NZ_JABFCS010000001.1"/>
</dbReference>